<name>A0ABW8XPC9_9CYAN</name>
<dbReference type="RefSeq" id="WP_408104058.1">
    <property type="nucleotide sequence ID" value="NZ_JBFPMW010000026.1"/>
</dbReference>
<comment type="caution">
    <text evidence="1">The sequence shown here is derived from an EMBL/GenBank/DDBJ whole genome shotgun (WGS) entry which is preliminary data.</text>
</comment>
<dbReference type="Proteomes" id="UP001629223">
    <property type="component" value="Unassembled WGS sequence"/>
</dbReference>
<dbReference type="EMBL" id="JBFPMW010000026">
    <property type="protein sequence ID" value="MFL9823190.1"/>
    <property type="molecule type" value="Genomic_DNA"/>
</dbReference>
<evidence type="ECO:0000313" key="1">
    <source>
        <dbReference type="EMBL" id="MFL9823190.1"/>
    </source>
</evidence>
<evidence type="ECO:0000313" key="2">
    <source>
        <dbReference type="Proteomes" id="UP001629223"/>
    </source>
</evidence>
<keyword evidence="2" id="KW-1185">Reference proteome</keyword>
<organism evidence="1 2">
    <name type="scientific">Tolypothrix campylonemoides VB511288_2</name>
    <dbReference type="NCBI Taxonomy" id="3232311"/>
    <lineage>
        <taxon>Bacteria</taxon>
        <taxon>Bacillati</taxon>
        <taxon>Cyanobacteriota</taxon>
        <taxon>Cyanophyceae</taxon>
        <taxon>Nostocales</taxon>
        <taxon>Tolypothrichaceae</taxon>
        <taxon>Tolypothrix</taxon>
    </lineage>
</organism>
<gene>
    <name evidence="1" type="ORF">AB0756_39810</name>
</gene>
<reference evidence="1 2" key="1">
    <citation type="submission" date="2024-07" db="EMBL/GenBank/DDBJ databases">
        <authorList>
            <person name="Tripathy S."/>
        </authorList>
    </citation>
    <scope>NUCLEOTIDE SEQUENCE [LARGE SCALE GENOMIC DNA]</scope>
    <source>
        <strain evidence="1 2">VB511288_2</strain>
    </source>
</reference>
<accession>A0ABW8XPC9</accession>
<sequence>MSQQLTASKIGSQLASKLKGISDEKVIKALTVEAWNELKDKIPNPSTFSSRGLSNARKAIKEAFPDSDKPLPGYYHTIQGKGQTPRYEHLALWYLTSNTDRWEIVGDTARKTYVEGLPPLDQQAKQPEQQILTIENMTIENLNLDTETHAIVQDALNHSGMSLADFIKQACKVYGKTLVGKATQVNDLESISTEELLNNKKLRTLPGRAEELAKRAIQALISHNDNATEKSQKWFVSPAAINLLTGSKIPLIKQVFEQYKLMISDHNIKHQLSPYDHRGTGRDIKSEVSITEVKEVNLAAVSQPVVPTNNQETLVESIETTVEPAKQTTAKPSLPKATLIKVIPLDTPTLEIYEILKANPGYKVRVKDGRKAYTHVLIEGGFQTEETGEITPIDK</sequence>
<protein>
    <submittedName>
        <fullName evidence="1">Uncharacterized protein</fullName>
    </submittedName>
</protein>
<proteinExistence type="predicted"/>